<organism evidence="1">
    <name type="scientific">Rhizophora mucronata</name>
    <name type="common">Asiatic mangrove</name>
    <dbReference type="NCBI Taxonomy" id="61149"/>
    <lineage>
        <taxon>Eukaryota</taxon>
        <taxon>Viridiplantae</taxon>
        <taxon>Streptophyta</taxon>
        <taxon>Embryophyta</taxon>
        <taxon>Tracheophyta</taxon>
        <taxon>Spermatophyta</taxon>
        <taxon>Magnoliopsida</taxon>
        <taxon>eudicotyledons</taxon>
        <taxon>Gunneridae</taxon>
        <taxon>Pentapetalae</taxon>
        <taxon>rosids</taxon>
        <taxon>fabids</taxon>
        <taxon>Malpighiales</taxon>
        <taxon>Rhizophoraceae</taxon>
        <taxon>Rhizophora</taxon>
    </lineage>
</organism>
<proteinExistence type="predicted"/>
<protein>
    <submittedName>
        <fullName evidence="1">Uncharacterized protein</fullName>
    </submittedName>
</protein>
<dbReference type="AlphaFoldDB" id="A0A2P2NMN2"/>
<reference evidence="1" key="1">
    <citation type="submission" date="2018-02" db="EMBL/GenBank/DDBJ databases">
        <title>Rhizophora mucronata_Transcriptome.</title>
        <authorList>
            <person name="Meera S.P."/>
            <person name="Sreeshan A."/>
            <person name="Augustine A."/>
        </authorList>
    </citation>
    <scope>NUCLEOTIDE SEQUENCE</scope>
    <source>
        <tissue evidence="1">Leaf</tissue>
    </source>
</reference>
<accession>A0A2P2NMN2</accession>
<evidence type="ECO:0000313" key="1">
    <source>
        <dbReference type="EMBL" id="MBX43690.1"/>
    </source>
</evidence>
<name>A0A2P2NMN2_RHIMU</name>
<dbReference type="EMBL" id="GGEC01063206">
    <property type="protein sequence ID" value="MBX43690.1"/>
    <property type="molecule type" value="Transcribed_RNA"/>
</dbReference>
<sequence length="62" mass="7634">MYRLGCYRQKLERMQNNTCREQFKLKKNAVCKNQIKNLLSIYTFNCRDQFLFRIYGAIKYVK</sequence>